<protein>
    <submittedName>
        <fullName evidence="1">Uncharacterized protein</fullName>
    </submittedName>
</protein>
<sequence length="66" mass="7580">MTLLFAIRTPLSPPENHIDQYRYASIRSRHTDSVGMKPPLPVFHVKPWEYQDLSVSGLLTSKTLLE</sequence>
<reference evidence="1 2" key="2">
    <citation type="submission" date="2011-10" db="EMBL/GenBank/DDBJ databases">
        <title>The Genome Sequence of Actinomyces viscosus C505.</title>
        <authorList>
            <consortium name="The Broad Institute Genome Sequencing Platform"/>
            <consortium name="The Broad Institute Genome Sequencing Center for Infectious Disease"/>
            <person name="Earl A."/>
            <person name="Ward D."/>
            <person name="Feldgarden M."/>
            <person name="Gevers D."/>
            <person name="Sibley C.D."/>
            <person name="Field T.R."/>
            <person name="Grinwis M."/>
            <person name="Eshaghurshan C.S."/>
            <person name="Surette M.G."/>
            <person name="Young S.K."/>
            <person name="Zeng Q."/>
            <person name="Gargeya S."/>
            <person name="Fitzgerald M."/>
            <person name="Haas B."/>
            <person name="Abouelleil A."/>
            <person name="Alvarado L."/>
            <person name="Arachchi H.M."/>
            <person name="Berlin A."/>
            <person name="Brown A."/>
            <person name="Chapman S.B."/>
            <person name="Chen Z."/>
            <person name="Dunbar C."/>
            <person name="Freedman E."/>
            <person name="Gearin G."/>
            <person name="Goldberg J."/>
            <person name="Griggs A."/>
            <person name="Gujja S."/>
            <person name="Heiman D."/>
            <person name="Howarth C."/>
            <person name="Larson L."/>
            <person name="Lui A."/>
            <person name="MacDonald P.J.P."/>
            <person name="Montmayeur A."/>
            <person name="Murphy C."/>
            <person name="Neiman D."/>
            <person name="Pearson M."/>
            <person name="Priest M."/>
            <person name="Roberts A."/>
            <person name="Saif S."/>
            <person name="Shea T."/>
            <person name="Shenoy N."/>
            <person name="Sisk P."/>
            <person name="Stolte C."/>
            <person name="Sykes S."/>
            <person name="Wortman J."/>
            <person name="Nusbaum C."/>
            <person name="Birren B."/>
        </authorList>
    </citation>
    <scope>NUCLEOTIDE SEQUENCE [LARGE SCALE GENOMIC DNA]</scope>
    <source>
        <strain evidence="1 2">C505</strain>
    </source>
</reference>
<name>T5LGN4_ACTVI</name>
<dbReference type="AlphaFoldDB" id="T5LGN4"/>
<accession>T5LGN4</accession>
<dbReference type="Proteomes" id="UP000004668">
    <property type="component" value="Unassembled WGS sequence"/>
</dbReference>
<proteinExistence type="predicted"/>
<reference evidence="2" key="1">
    <citation type="submission" date="2010-02" db="EMBL/GenBank/DDBJ databases">
        <title>The Genome Sequence of Prevotella oris strain C735.</title>
        <authorList>
            <consortium name="The Broad Institute Genome Sequencing Platform"/>
            <person name="Ward D."/>
            <person name="Feldgarden M."/>
            <person name="Earl A."/>
            <person name="Young S.K."/>
            <person name="Zeng Q."/>
            <person name="Koehrsen M."/>
            <person name="Alvarado L."/>
            <person name="Berlin A."/>
            <person name="Bochicchio J."/>
            <person name="Borenstein D."/>
            <person name="Chapman S.B."/>
            <person name="Chen Z."/>
            <person name="Engels R."/>
            <person name="Freedman E."/>
            <person name="Gellesch M."/>
            <person name="Goldberg J."/>
            <person name="Griggs A."/>
            <person name="Gujja S."/>
            <person name="Heilman E."/>
            <person name="Heiman D."/>
            <person name="Hepburn T."/>
            <person name="Howarth C."/>
            <person name="Jen D."/>
            <person name="Larson L."/>
            <person name="Mehta T."/>
            <person name="Park D."/>
            <person name="Pearson M."/>
            <person name="Roberts A."/>
            <person name="Saif S."/>
            <person name="Shea T."/>
            <person name="Shenoy N."/>
            <person name="Sisk P."/>
            <person name="Stolte C."/>
            <person name="Sykes S."/>
            <person name="Thomson T."/>
            <person name="Walk T."/>
            <person name="White J."/>
            <person name="Yandava C."/>
            <person name="Sibley C.D."/>
            <person name="Field T.R."/>
            <person name="Grinwis M."/>
            <person name="Eshaghurshan C.S."/>
            <person name="Surette M.G."/>
            <person name="Haas B."/>
            <person name="Nusbaum C."/>
            <person name="Birren B."/>
        </authorList>
    </citation>
    <scope>NUCLEOTIDE SEQUENCE [LARGE SCALE GENOMIC DNA]</scope>
    <source>
        <strain evidence="2">C505</strain>
    </source>
</reference>
<dbReference type="EMBL" id="ACRE02000070">
    <property type="protein sequence ID" value="EQM96824.1"/>
    <property type="molecule type" value="Genomic_DNA"/>
</dbReference>
<evidence type="ECO:0000313" key="2">
    <source>
        <dbReference type="Proteomes" id="UP000004668"/>
    </source>
</evidence>
<organism evidence="1 2">
    <name type="scientific">Actinomyces viscosus C505</name>
    <dbReference type="NCBI Taxonomy" id="562973"/>
    <lineage>
        <taxon>Bacteria</taxon>
        <taxon>Bacillati</taxon>
        <taxon>Actinomycetota</taxon>
        <taxon>Actinomycetes</taxon>
        <taxon>Actinomycetales</taxon>
        <taxon>Actinomycetaceae</taxon>
        <taxon>Actinomyces</taxon>
    </lineage>
</organism>
<comment type="caution">
    <text evidence="1">The sequence shown here is derived from an EMBL/GenBank/DDBJ whole genome shotgun (WGS) entry which is preliminary data.</text>
</comment>
<dbReference type="HOGENOM" id="CLU_2821468_0_0_11"/>
<evidence type="ECO:0000313" key="1">
    <source>
        <dbReference type="EMBL" id="EQM96824.1"/>
    </source>
</evidence>
<gene>
    <name evidence="1" type="ORF">HMPREF0059_02701</name>
</gene>